<organism evidence="1 2">
    <name type="scientific">Sphingobacterium faecale</name>
    <dbReference type="NCBI Taxonomy" id="2803775"/>
    <lineage>
        <taxon>Bacteria</taxon>
        <taxon>Pseudomonadati</taxon>
        <taxon>Bacteroidota</taxon>
        <taxon>Sphingobacteriia</taxon>
        <taxon>Sphingobacteriales</taxon>
        <taxon>Sphingobacteriaceae</taxon>
        <taxon>Sphingobacterium</taxon>
    </lineage>
</organism>
<evidence type="ECO:0000313" key="2">
    <source>
        <dbReference type="Proteomes" id="UP000625283"/>
    </source>
</evidence>
<keyword evidence="2" id="KW-1185">Reference proteome</keyword>
<dbReference type="InterPro" id="IPR008969">
    <property type="entry name" value="CarboxyPept-like_regulatory"/>
</dbReference>
<name>A0ABS1R7R0_9SPHI</name>
<sequence length="215" mass="24294">MQQYIRYLLVLCFACSIQLGYTQSKSILQFSGLISSIGSELPVAYVTIKNTSFNNQTFISNNDGYFSFVAHSGDTIQFSSVGYDPLTYVIPTVPDDKFTAHIQMRSLVIELPAVTPFPWASYEDYLADFMGMKEGYDPVASARSNLSPEAMAALARIVPRNADEIQNFNSTQRHINMTNKNINQRYANPLLNPFGWAQLINQIQRGDFSRKNLKY</sequence>
<protein>
    <recommendedName>
        <fullName evidence="3">Carboxypeptidase-like regulatory domain-containing protein</fullName>
    </recommendedName>
</protein>
<dbReference type="SUPFAM" id="SSF49464">
    <property type="entry name" value="Carboxypeptidase regulatory domain-like"/>
    <property type="match status" value="1"/>
</dbReference>
<evidence type="ECO:0000313" key="1">
    <source>
        <dbReference type="EMBL" id="MBL1410550.1"/>
    </source>
</evidence>
<accession>A0ABS1R7R0</accession>
<gene>
    <name evidence="1" type="ORF">JKG61_17460</name>
</gene>
<reference evidence="1 2" key="1">
    <citation type="submission" date="2021-01" db="EMBL/GenBank/DDBJ databases">
        <title>C459-1 draft genome sequence.</title>
        <authorList>
            <person name="Zhang X.-F."/>
        </authorList>
    </citation>
    <scope>NUCLEOTIDE SEQUENCE [LARGE SCALE GENOMIC DNA]</scope>
    <source>
        <strain evidence="2">C459-1</strain>
    </source>
</reference>
<evidence type="ECO:0008006" key="3">
    <source>
        <dbReference type="Google" id="ProtNLM"/>
    </source>
</evidence>
<dbReference type="EMBL" id="JAERTY010000009">
    <property type="protein sequence ID" value="MBL1410550.1"/>
    <property type="molecule type" value="Genomic_DNA"/>
</dbReference>
<dbReference type="RefSeq" id="WP_202104229.1">
    <property type="nucleotide sequence ID" value="NZ_JAERTY010000009.1"/>
</dbReference>
<comment type="caution">
    <text evidence="1">The sequence shown here is derived from an EMBL/GenBank/DDBJ whole genome shotgun (WGS) entry which is preliminary data.</text>
</comment>
<proteinExistence type="predicted"/>
<dbReference type="Proteomes" id="UP000625283">
    <property type="component" value="Unassembled WGS sequence"/>
</dbReference>